<protein>
    <submittedName>
        <fullName evidence="9">Peptide/nickel transport system permease protein</fullName>
    </submittedName>
</protein>
<dbReference type="AlphaFoldDB" id="A0A1M5J3J2"/>
<name>A0A1M5J3J2_9HYPH</name>
<dbReference type="GO" id="GO:0005886">
    <property type="term" value="C:plasma membrane"/>
    <property type="evidence" value="ECO:0007669"/>
    <property type="project" value="UniProtKB-SubCell"/>
</dbReference>
<keyword evidence="2 7" id="KW-0813">Transport</keyword>
<comment type="subcellular location">
    <subcellularLocation>
        <location evidence="1 7">Cell membrane</location>
        <topology evidence="1 7">Multi-pass membrane protein</topology>
    </subcellularLocation>
</comment>
<evidence type="ECO:0000256" key="5">
    <source>
        <dbReference type="ARBA" id="ARBA00022989"/>
    </source>
</evidence>
<keyword evidence="5 7" id="KW-1133">Transmembrane helix</keyword>
<feature type="transmembrane region" description="Helical" evidence="7">
    <location>
        <begin position="21"/>
        <end position="43"/>
    </location>
</feature>
<dbReference type="PANTHER" id="PTHR43163:SF6">
    <property type="entry name" value="DIPEPTIDE TRANSPORT SYSTEM PERMEASE PROTEIN DPPB-RELATED"/>
    <property type="match status" value="1"/>
</dbReference>
<accession>A0A1M5J3J2</accession>
<evidence type="ECO:0000313" key="9">
    <source>
        <dbReference type="EMBL" id="SHG34563.1"/>
    </source>
</evidence>
<dbReference type="PANTHER" id="PTHR43163">
    <property type="entry name" value="DIPEPTIDE TRANSPORT SYSTEM PERMEASE PROTEIN DPPB-RELATED"/>
    <property type="match status" value="1"/>
</dbReference>
<dbReference type="GO" id="GO:0071916">
    <property type="term" value="F:dipeptide transmembrane transporter activity"/>
    <property type="evidence" value="ECO:0007669"/>
    <property type="project" value="TreeGrafter"/>
</dbReference>
<dbReference type="Pfam" id="PF00528">
    <property type="entry name" value="BPD_transp_1"/>
    <property type="match status" value="1"/>
</dbReference>
<dbReference type="RefSeq" id="WP_073056914.1">
    <property type="nucleotide sequence ID" value="NZ_FQUP01000004.1"/>
</dbReference>
<feature type="transmembrane region" description="Helical" evidence="7">
    <location>
        <begin position="149"/>
        <end position="171"/>
    </location>
</feature>
<keyword evidence="4 7" id="KW-0812">Transmembrane</keyword>
<keyword evidence="10" id="KW-1185">Reference proteome</keyword>
<dbReference type="Proteomes" id="UP000184485">
    <property type="component" value="Unassembled WGS sequence"/>
</dbReference>
<dbReference type="CDD" id="cd06261">
    <property type="entry name" value="TM_PBP2"/>
    <property type="match status" value="1"/>
</dbReference>
<dbReference type="InterPro" id="IPR000515">
    <property type="entry name" value="MetI-like"/>
</dbReference>
<feature type="transmembrane region" description="Helical" evidence="7">
    <location>
        <begin position="271"/>
        <end position="297"/>
    </location>
</feature>
<dbReference type="Pfam" id="PF19300">
    <property type="entry name" value="BPD_transp_1_N"/>
    <property type="match status" value="1"/>
</dbReference>
<evidence type="ECO:0000313" key="10">
    <source>
        <dbReference type="Proteomes" id="UP000184485"/>
    </source>
</evidence>
<keyword evidence="3" id="KW-1003">Cell membrane</keyword>
<feature type="transmembrane region" description="Helical" evidence="7">
    <location>
        <begin position="116"/>
        <end position="137"/>
    </location>
</feature>
<feature type="transmembrane region" description="Helical" evidence="7">
    <location>
        <begin position="317"/>
        <end position="343"/>
    </location>
</feature>
<evidence type="ECO:0000256" key="2">
    <source>
        <dbReference type="ARBA" id="ARBA00022448"/>
    </source>
</evidence>
<dbReference type="InterPro" id="IPR045621">
    <property type="entry name" value="BPD_transp_1_N"/>
</dbReference>
<dbReference type="Gene3D" id="1.10.3720.10">
    <property type="entry name" value="MetI-like"/>
    <property type="match status" value="1"/>
</dbReference>
<evidence type="ECO:0000256" key="1">
    <source>
        <dbReference type="ARBA" id="ARBA00004651"/>
    </source>
</evidence>
<dbReference type="SUPFAM" id="SSF161098">
    <property type="entry name" value="MetI-like"/>
    <property type="match status" value="1"/>
</dbReference>
<proteinExistence type="inferred from homology"/>
<dbReference type="EMBL" id="FQUP01000004">
    <property type="protein sequence ID" value="SHG34563.1"/>
    <property type="molecule type" value="Genomic_DNA"/>
</dbReference>
<dbReference type="OrthoDB" id="9805855at2"/>
<feature type="domain" description="ABC transmembrane type-1" evidence="8">
    <location>
        <begin position="110"/>
        <end position="340"/>
    </location>
</feature>
<evidence type="ECO:0000256" key="4">
    <source>
        <dbReference type="ARBA" id="ARBA00022692"/>
    </source>
</evidence>
<keyword evidence="6 7" id="KW-0472">Membrane</keyword>
<feature type="transmembrane region" description="Helical" evidence="7">
    <location>
        <begin position="207"/>
        <end position="230"/>
    </location>
</feature>
<gene>
    <name evidence="9" type="ORF">SAMN02745157_4076</name>
</gene>
<reference evidence="9 10" key="1">
    <citation type="submission" date="2016-11" db="EMBL/GenBank/DDBJ databases">
        <authorList>
            <person name="Jaros S."/>
            <person name="Januszkiewicz K."/>
            <person name="Wedrychowicz H."/>
        </authorList>
    </citation>
    <scope>NUCLEOTIDE SEQUENCE [LARGE SCALE GENOMIC DNA]</scope>
    <source>
        <strain evidence="9 10">DSM 19436</strain>
    </source>
</reference>
<dbReference type="PROSITE" id="PS50928">
    <property type="entry name" value="ABC_TM1"/>
    <property type="match status" value="1"/>
</dbReference>
<evidence type="ECO:0000256" key="6">
    <source>
        <dbReference type="ARBA" id="ARBA00023136"/>
    </source>
</evidence>
<organism evidence="9 10">
    <name type="scientific">Kaistia soli DSM 19436</name>
    <dbReference type="NCBI Taxonomy" id="1122133"/>
    <lineage>
        <taxon>Bacteria</taxon>
        <taxon>Pseudomonadati</taxon>
        <taxon>Pseudomonadota</taxon>
        <taxon>Alphaproteobacteria</taxon>
        <taxon>Hyphomicrobiales</taxon>
        <taxon>Kaistiaceae</taxon>
        <taxon>Kaistia</taxon>
    </lineage>
</organism>
<evidence type="ECO:0000259" key="8">
    <source>
        <dbReference type="PROSITE" id="PS50928"/>
    </source>
</evidence>
<evidence type="ECO:0000256" key="7">
    <source>
        <dbReference type="RuleBase" id="RU363032"/>
    </source>
</evidence>
<sequence>MIKFRSAWYALPNLVRFLVRRLFVGALLCLGITFVSFALTQVVPGDPVSANLGDRAASDPEIVAAFRARYGLDKPIPEQYLLYVERLFHGDLGEAQQTHRPVTTDLAQYLPATIELASAAMILALVFGISLGVIAAIKRDGWPDQVIRIVSLAGVSVPTFWLALVTLYVFFFKLGIAPGVGRLNPGGKAPPAITNMFTIDSLLTGQWATFGTAVSHIVLPALVLAIYTVGSITRFTRAAMLESLNQDYVRSARAKGLPERTVILRHAMRPALAAIVTVAGMAFGRMLSGTVLVESVFSWPGIGQYAYKSALALDLRAIMGVSLVVAVIYIVVNMAVDLIYALIDPRIRLG</sequence>
<evidence type="ECO:0000256" key="3">
    <source>
        <dbReference type="ARBA" id="ARBA00022475"/>
    </source>
</evidence>
<dbReference type="STRING" id="1122133.SAMN02745157_4076"/>
<dbReference type="InterPro" id="IPR035906">
    <property type="entry name" value="MetI-like_sf"/>
</dbReference>
<comment type="similarity">
    <text evidence="7">Belongs to the binding-protein-dependent transport system permease family.</text>
</comment>